<keyword evidence="3" id="KW-1185">Reference proteome</keyword>
<evidence type="ECO:0000313" key="3">
    <source>
        <dbReference type="Proteomes" id="UP000198215"/>
    </source>
</evidence>
<dbReference type="OrthoDB" id="3403999at2"/>
<dbReference type="RefSeq" id="WP_088975659.1">
    <property type="nucleotide sequence ID" value="NZ_LT607753.1"/>
</dbReference>
<proteinExistence type="predicted"/>
<name>A0A1C5HYL8_9ACTN</name>
<gene>
    <name evidence="2" type="ORF">GA0070614_1970</name>
</gene>
<protein>
    <submittedName>
        <fullName evidence="2">Uncharacterized protein</fullName>
    </submittedName>
</protein>
<organism evidence="2 3">
    <name type="scientific">Micromonospora coxensis</name>
    <dbReference type="NCBI Taxonomy" id="356852"/>
    <lineage>
        <taxon>Bacteria</taxon>
        <taxon>Bacillati</taxon>
        <taxon>Actinomycetota</taxon>
        <taxon>Actinomycetes</taxon>
        <taxon>Micromonosporales</taxon>
        <taxon>Micromonosporaceae</taxon>
        <taxon>Micromonospora</taxon>
    </lineage>
</organism>
<dbReference type="EMBL" id="LT607753">
    <property type="protein sequence ID" value="SCG51116.1"/>
    <property type="molecule type" value="Genomic_DNA"/>
</dbReference>
<dbReference type="Proteomes" id="UP000198215">
    <property type="component" value="Chromosome I"/>
</dbReference>
<evidence type="ECO:0000256" key="1">
    <source>
        <dbReference type="SAM" id="MobiDB-lite"/>
    </source>
</evidence>
<evidence type="ECO:0000313" key="2">
    <source>
        <dbReference type="EMBL" id="SCG51116.1"/>
    </source>
</evidence>
<dbReference type="AlphaFoldDB" id="A0A1C5HYL8"/>
<feature type="compositionally biased region" description="Pro residues" evidence="1">
    <location>
        <begin position="68"/>
        <end position="77"/>
    </location>
</feature>
<sequence>MAKHRRPPADDLPTGEEVVGDATYWSVDDCRWPTVGPHLPDDMVHLLAPPIVVGVARVPITSRATPPATVPARPPHSGPVRRPASGPAGRHRRSRDQVEHG</sequence>
<accession>A0A1C5HYL8</accession>
<reference evidence="3" key="1">
    <citation type="submission" date="2016-06" db="EMBL/GenBank/DDBJ databases">
        <authorList>
            <person name="Varghese N."/>
            <person name="Submissions Spin"/>
        </authorList>
    </citation>
    <scope>NUCLEOTIDE SEQUENCE [LARGE SCALE GENOMIC DNA]</scope>
    <source>
        <strain evidence="3">DSM 45161</strain>
    </source>
</reference>
<feature type="region of interest" description="Disordered" evidence="1">
    <location>
        <begin position="63"/>
        <end position="101"/>
    </location>
</feature>